<sequence length="87" mass="10719">MLNEEEKIITTYFKNNERLSLLPKKEKKKLIILKYIREKYFQEDLEYTEKDINQILKSVYGDFVTLRRDLIDYKFLNRNDDGSSYWL</sequence>
<protein>
    <submittedName>
        <fullName evidence="2">DUF2087 domain-containing protein</fullName>
    </submittedName>
</protein>
<evidence type="ECO:0000313" key="3">
    <source>
        <dbReference type="Proteomes" id="UP001516662"/>
    </source>
</evidence>
<dbReference type="InterPro" id="IPR018656">
    <property type="entry name" value="DUF2087"/>
</dbReference>
<gene>
    <name evidence="2" type="ORF">IMZ08_17925</name>
</gene>
<name>A0ABR9QN44_9BACI</name>
<evidence type="ECO:0000259" key="1">
    <source>
        <dbReference type="Pfam" id="PF09860"/>
    </source>
</evidence>
<dbReference type="EMBL" id="JADCLJ010000024">
    <property type="protein sequence ID" value="MBE4909917.1"/>
    <property type="molecule type" value="Genomic_DNA"/>
</dbReference>
<dbReference type="RefSeq" id="WP_193539012.1">
    <property type="nucleotide sequence ID" value="NZ_JADCLJ010000024.1"/>
</dbReference>
<dbReference type="Pfam" id="PF09860">
    <property type="entry name" value="DUF2087"/>
    <property type="match status" value="1"/>
</dbReference>
<accession>A0ABR9QN44</accession>
<comment type="caution">
    <text evidence="2">The sequence shown here is derived from an EMBL/GenBank/DDBJ whole genome shotgun (WGS) entry which is preliminary data.</text>
</comment>
<keyword evidence="3" id="KW-1185">Reference proteome</keyword>
<evidence type="ECO:0000313" key="2">
    <source>
        <dbReference type="EMBL" id="MBE4909917.1"/>
    </source>
</evidence>
<organism evidence="2 3">
    <name type="scientific">Litchfieldia luteola</name>
    <dbReference type="NCBI Taxonomy" id="682179"/>
    <lineage>
        <taxon>Bacteria</taxon>
        <taxon>Bacillati</taxon>
        <taxon>Bacillota</taxon>
        <taxon>Bacilli</taxon>
        <taxon>Bacillales</taxon>
        <taxon>Bacillaceae</taxon>
        <taxon>Litchfieldia</taxon>
    </lineage>
</organism>
<dbReference type="Proteomes" id="UP001516662">
    <property type="component" value="Unassembled WGS sequence"/>
</dbReference>
<reference evidence="2 3" key="1">
    <citation type="submission" date="2020-10" db="EMBL/GenBank/DDBJ databases">
        <title>Bacillus sp. HD4P25, an endophyte from a halophyte.</title>
        <authorList>
            <person name="Sun J.-Q."/>
        </authorList>
    </citation>
    <scope>NUCLEOTIDE SEQUENCE [LARGE SCALE GENOMIC DNA]</scope>
    <source>
        <strain evidence="2 3">YIM 93174</strain>
    </source>
</reference>
<feature type="domain" description="DUF2087" evidence="1">
    <location>
        <begin position="18"/>
        <end position="87"/>
    </location>
</feature>
<proteinExistence type="predicted"/>